<dbReference type="EMBL" id="BMWC01000002">
    <property type="protein sequence ID" value="GGW92223.1"/>
    <property type="molecule type" value="Genomic_DNA"/>
</dbReference>
<gene>
    <name evidence="1" type="ORF">GCM10010383_22610</name>
</gene>
<sequence length="216" mass="23981">MNDKEVGVSVDEHVYQFDFKSGWLDLTLESVDWVDAWAVATVLATTQFEPSRLTVTTRKLTRELRRLALDLNREESNLAAARYTPEGQVVADFRQDTYGEEGKPRPSPVEVVPLLLQSVGAAVVTEPDVRHLSLEVGPTVRVRADLNKKGRFGLGRKRAAGLIKYAMFPPGLGELSVVTVRLWQPKEADEVTCLADELVATARMVPADTEEHRRGA</sequence>
<keyword evidence="2" id="KW-1185">Reference proteome</keyword>
<name>A0ABQ2X1N1_9ACTN</name>
<dbReference type="RefSeq" id="WP_190049990.1">
    <property type="nucleotide sequence ID" value="NZ_BMWC01000002.1"/>
</dbReference>
<evidence type="ECO:0000313" key="2">
    <source>
        <dbReference type="Proteomes" id="UP000617743"/>
    </source>
</evidence>
<proteinExistence type="predicted"/>
<comment type="caution">
    <text evidence="1">The sequence shown here is derived from an EMBL/GenBank/DDBJ whole genome shotgun (WGS) entry which is preliminary data.</text>
</comment>
<evidence type="ECO:0000313" key="1">
    <source>
        <dbReference type="EMBL" id="GGW92223.1"/>
    </source>
</evidence>
<accession>A0ABQ2X1N1</accession>
<organism evidence="1 2">
    <name type="scientific">Streptomyces lomondensis</name>
    <dbReference type="NCBI Taxonomy" id="68229"/>
    <lineage>
        <taxon>Bacteria</taxon>
        <taxon>Bacillati</taxon>
        <taxon>Actinomycetota</taxon>
        <taxon>Actinomycetes</taxon>
        <taxon>Kitasatosporales</taxon>
        <taxon>Streptomycetaceae</taxon>
        <taxon>Streptomyces</taxon>
    </lineage>
</organism>
<dbReference type="Proteomes" id="UP000617743">
    <property type="component" value="Unassembled WGS sequence"/>
</dbReference>
<reference evidence="2" key="1">
    <citation type="journal article" date="2019" name="Int. J. Syst. Evol. Microbiol.">
        <title>The Global Catalogue of Microorganisms (GCM) 10K type strain sequencing project: providing services to taxonomists for standard genome sequencing and annotation.</title>
        <authorList>
            <consortium name="The Broad Institute Genomics Platform"/>
            <consortium name="The Broad Institute Genome Sequencing Center for Infectious Disease"/>
            <person name="Wu L."/>
            <person name="Ma J."/>
        </authorList>
    </citation>
    <scope>NUCLEOTIDE SEQUENCE [LARGE SCALE GENOMIC DNA]</scope>
    <source>
        <strain evidence="2">JCM 4866</strain>
    </source>
</reference>
<protein>
    <submittedName>
        <fullName evidence="1">Uncharacterized protein</fullName>
    </submittedName>
</protein>